<feature type="non-terminal residue" evidence="1">
    <location>
        <position position="51"/>
    </location>
</feature>
<gene>
    <name evidence="1" type="ORF">BaRGS_00007927</name>
</gene>
<dbReference type="Proteomes" id="UP001519460">
    <property type="component" value="Unassembled WGS sequence"/>
</dbReference>
<dbReference type="EMBL" id="JACVVK020000035">
    <property type="protein sequence ID" value="KAK7500683.1"/>
    <property type="molecule type" value="Genomic_DNA"/>
</dbReference>
<name>A0ABD0LN95_9CAEN</name>
<protein>
    <submittedName>
        <fullName evidence="1">Uncharacterized protein</fullName>
    </submittedName>
</protein>
<dbReference type="AlphaFoldDB" id="A0ABD0LN95"/>
<reference evidence="1 2" key="1">
    <citation type="journal article" date="2023" name="Sci. Data">
        <title>Genome assembly of the Korean intertidal mud-creeper Batillaria attramentaria.</title>
        <authorList>
            <person name="Patra A.K."/>
            <person name="Ho P.T."/>
            <person name="Jun S."/>
            <person name="Lee S.J."/>
            <person name="Kim Y."/>
            <person name="Won Y.J."/>
        </authorList>
    </citation>
    <scope>NUCLEOTIDE SEQUENCE [LARGE SCALE GENOMIC DNA]</scope>
    <source>
        <strain evidence="1">Wonlab-2016</strain>
    </source>
</reference>
<evidence type="ECO:0000313" key="1">
    <source>
        <dbReference type="EMBL" id="KAK7500683.1"/>
    </source>
</evidence>
<keyword evidence="2" id="KW-1185">Reference proteome</keyword>
<proteinExistence type="predicted"/>
<evidence type="ECO:0000313" key="2">
    <source>
        <dbReference type="Proteomes" id="UP001519460"/>
    </source>
</evidence>
<accession>A0ABD0LN95</accession>
<organism evidence="1 2">
    <name type="scientific">Batillaria attramentaria</name>
    <dbReference type="NCBI Taxonomy" id="370345"/>
    <lineage>
        <taxon>Eukaryota</taxon>
        <taxon>Metazoa</taxon>
        <taxon>Spiralia</taxon>
        <taxon>Lophotrochozoa</taxon>
        <taxon>Mollusca</taxon>
        <taxon>Gastropoda</taxon>
        <taxon>Caenogastropoda</taxon>
        <taxon>Sorbeoconcha</taxon>
        <taxon>Cerithioidea</taxon>
        <taxon>Batillariidae</taxon>
        <taxon>Batillaria</taxon>
    </lineage>
</organism>
<feature type="non-terminal residue" evidence="1">
    <location>
        <position position="1"/>
    </location>
</feature>
<sequence length="51" mass="6067">FDDAGLAWRRCSWHKQLDDADLWLCSTSPEYDSMTRDMLFSPKQYDSDQFS</sequence>
<comment type="caution">
    <text evidence="1">The sequence shown here is derived from an EMBL/GenBank/DDBJ whole genome shotgun (WGS) entry which is preliminary data.</text>
</comment>